<reference evidence="4" key="1">
    <citation type="journal article" date="2021" name="Mol. Ecol. Resour.">
        <title>Apolygus lucorum genome provides insights into omnivorousness and mesophyll feeding.</title>
        <authorList>
            <person name="Liu Y."/>
            <person name="Liu H."/>
            <person name="Wang H."/>
            <person name="Huang T."/>
            <person name="Liu B."/>
            <person name="Yang B."/>
            <person name="Yin L."/>
            <person name="Li B."/>
            <person name="Zhang Y."/>
            <person name="Zhang S."/>
            <person name="Jiang F."/>
            <person name="Zhang X."/>
            <person name="Ren Y."/>
            <person name="Wang B."/>
            <person name="Wang S."/>
            <person name="Lu Y."/>
            <person name="Wu K."/>
            <person name="Fan W."/>
            <person name="Wang G."/>
        </authorList>
    </citation>
    <scope>NUCLEOTIDE SEQUENCE</scope>
    <source>
        <strain evidence="4">12Hb</strain>
    </source>
</reference>
<evidence type="ECO:0000256" key="1">
    <source>
        <dbReference type="ARBA" id="ARBA00004613"/>
    </source>
</evidence>
<protein>
    <submittedName>
        <fullName evidence="4">Uncharacterized protein</fullName>
    </submittedName>
</protein>
<sequence>MGSQYERTLVGVRYLPIMKRVKFILVLSLLSRCSSAPTDDMAACMQITNEDSASMATCCDYVIPFSNKTMTTCDKKETSGEMSKEFECVQDCLFSSDNVLGADKKFDPVAWRKHATNTISGDWKEVIANSGSNCEGFKKVLAQSMEKKCPTSESDVSFNCMTLQWYMNCPKSAWTSSESCEASKKKLMSCFGPIFENTS</sequence>
<comment type="subcellular location">
    <subcellularLocation>
        <location evidence="1">Secreted</location>
    </subcellularLocation>
</comment>
<evidence type="ECO:0000313" key="5">
    <source>
        <dbReference type="Proteomes" id="UP000466442"/>
    </source>
</evidence>
<dbReference type="Gene3D" id="1.10.238.270">
    <property type="match status" value="1"/>
</dbReference>
<organism evidence="4 5">
    <name type="scientific">Apolygus lucorum</name>
    <name type="common">Small green plant bug</name>
    <name type="synonym">Lygocoris lucorum</name>
    <dbReference type="NCBI Taxonomy" id="248454"/>
    <lineage>
        <taxon>Eukaryota</taxon>
        <taxon>Metazoa</taxon>
        <taxon>Ecdysozoa</taxon>
        <taxon>Arthropoda</taxon>
        <taxon>Hexapoda</taxon>
        <taxon>Insecta</taxon>
        <taxon>Pterygota</taxon>
        <taxon>Neoptera</taxon>
        <taxon>Paraneoptera</taxon>
        <taxon>Hemiptera</taxon>
        <taxon>Heteroptera</taxon>
        <taxon>Panheteroptera</taxon>
        <taxon>Cimicomorpha</taxon>
        <taxon>Miridae</taxon>
        <taxon>Mirini</taxon>
        <taxon>Apolygus</taxon>
    </lineage>
</organism>
<evidence type="ECO:0000256" key="2">
    <source>
        <dbReference type="ARBA" id="ARBA00008098"/>
    </source>
</evidence>
<evidence type="ECO:0000313" key="4">
    <source>
        <dbReference type="EMBL" id="KAF6212997.1"/>
    </source>
</evidence>
<accession>A0A6A4K171</accession>
<name>A0A6A4K171_APOLU</name>
<dbReference type="EMBL" id="WIXP02000003">
    <property type="protein sequence ID" value="KAF6212997.1"/>
    <property type="molecule type" value="Genomic_DNA"/>
</dbReference>
<keyword evidence="5" id="KW-1185">Reference proteome</keyword>
<dbReference type="PANTHER" id="PTHR21066">
    <property type="entry name" value="ODORANT-BINDING PROTEIN 59A-RELATED"/>
    <property type="match status" value="1"/>
</dbReference>
<gene>
    <name evidence="4" type="ORF">GE061_010710</name>
</gene>
<comment type="similarity">
    <text evidence="2">Belongs to the PBP/GOBP family.</text>
</comment>
<dbReference type="PANTHER" id="PTHR21066:SF9">
    <property type="entry name" value="ODORANT-BINDING PROTEIN 59A"/>
    <property type="match status" value="1"/>
</dbReference>
<comment type="caution">
    <text evidence="4">The sequence shown here is derived from an EMBL/GenBank/DDBJ whole genome shotgun (WGS) entry which is preliminary data.</text>
</comment>
<proteinExistence type="inferred from homology"/>
<dbReference type="AlphaFoldDB" id="A0A6A4K171"/>
<dbReference type="InterPro" id="IPR052295">
    <property type="entry name" value="Odorant-binding_protein"/>
</dbReference>
<evidence type="ECO:0000256" key="3">
    <source>
        <dbReference type="ARBA" id="ARBA00022525"/>
    </source>
</evidence>
<dbReference type="Proteomes" id="UP000466442">
    <property type="component" value="Unassembled WGS sequence"/>
</dbReference>
<keyword evidence="3" id="KW-0964">Secreted</keyword>
<dbReference type="GO" id="GO:0005576">
    <property type="term" value="C:extracellular region"/>
    <property type="evidence" value="ECO:0007669"/>
    <property type="project" value="UniProtKB-SubCell"/>
</dbReference>